<reference evidence="1" key="1">
    <citation type="submission" date="2014-09" db="EMBL/GenBank/DDBJ databases">
        <authorList>
            <person name="Magalhaes I.L.F."/>
            <person name="Oliveira U."/>
            <person name="Santos F.R."/>
            <person name="Vidigal T.H.D.A."/>
            <person name="Brescovit A.D."/>
            <person name="Santos A.J."/>
        </authorList>
    </citation>
    <scope>NUCLEOTIDE SEQUENCE</scope>
    <source>
        <tissue evidence="1">Shoot tissue taken approximately 20 cm above the soil surface</tissue>
    </source>
</reference>
<name>A0A0A9BJA9_ARUDO</name>
<organism evidence="1">
    <name type="scientific">Arundo donax</name>
    <name type="common">Giant reed</name>
    <name type="synonym">Donax arundinaceus</name>
    <dbReference type="NCBI Taxonomy" id="35708"/>
    <lineage>
        <taxon>Eukaryota</taxon>
        <taxon>Viridiplantae</taxon>
        <taxon>Streptophyta</taxon>
        <taxon>Embryophyta</taxon>
        <taxon>Tracheophyta</taxon>
        <taxon>Spermatophyta</taxon>
        <taxon>Magnoliopsida</taxon>
        <taxon>Liliopsida</taxon>
        <taxon>Poales</taxon>
        <taxon>Poaceae</taxon>
        <taxon>PACMAD clade</taxon>
        <taxon>Arundinoideae</taxon>
        <taxon>Arundineae</taxon>
        <taxon>Arundo</taxon>
    </lineage>
</organism>
<protein>
    <submittedName>
        <fullName evidence="1">Uncharacterized protein</fullName>
    </submittedName>
</protein>
<evidence type="ECO:0000313" key="1">
    <source>
        <dbReference type="EMBL" id="JAD59377.1"/>
    </source>
</evidence>
<accession>A0A0A9BJA9</accession>
<dbReference type="EMBL" id="GBRH01238518">
    <property type="protein sequence ID" value="JAD59377.1"/>
    <property type="molecule type" value="Transcribed_RNA"/>
</dbReference>
<dbReference type="AlphaFoldDB" id="A0A0A9BJA9"/>
<reference evidence="1" key="2">
    <citation type="journal article" date="2015" name="Data Brief">
        <title>Shoot transcriptome of the giant reed, Arundo donax.</title>
        <authorList>
            <person name="Barrero R.A."/>
            <person name="Guerrero F.D."/>
            <person name="Moolhuijzen P."/>
            <person name="Goolsby J.A."/>
            <person name="Tidwell J."/>
            <person name="Bellgard S.E."/>
            <person name="Bellgard M.I."/>
        </authorList>
    </citation>
    <scope>NUCLEOTIDE SEQUENCE</scope>
    <source>
        <tissue evidence="1">Shoot tissue taken approximately 20 cm above the soil surface</tissue>
    </source>
</reference>
<proteinExistence type="predicted"/>
<sequence>MNYRNAEARIYLFHCL</sequence>